<dbReference type="EMBL" id="QICA01000002">
    <property type="protein sequence ID" value="RNL39606.1"/>
    <property type="molecule type" value="Genomic_DNA"/>
</dbReference>
<feature type="transmembrane region" description="Helical" evidence="5">
    <location>
        <begin position="395"/>
        <end position="413"/>
    </location>
</feature>
<feature type="transmembrane region" description="Helical" evidence="5">
    <location>
        <begin position="192"/>
        <end position="213"/>
    </location>
</feature>
<evidence type="ECO:0000256" key="2">
    <source>
        <dbReference type="ARBA" id="ARBA00023125"/>
    </source>
</evidence>
<accession>A0A3N0AZ42</accession>
<keyword evidence="3" id="KW-0804">Transcription</keyword>
<dbReference type="SUPFAM" id="SSF46894">
    <property type="entry name" value="C-terminal effector domain of the bipartite response regulators"/>
    <property type="match status" value="1"/>
</dbReference>
<feature type="transmembrane region" description="Helical" evidence="5">
    <location>
        <begin position="300"/>
        <end position="322"/>
    </location>
</feature>
<feature type="transmembrane region" description="Helical" evidence="5">
    <location>
        <begin position="239"/>
        <end position="258"/>
    </location>
</feature>
<keyword evidence="5" id="KW-0472">Membrane</keyword>
<keyword evidence="8" id="KW-1185">Reference proteome</keyword>
<protein>
    <recommendedName>
        <fullName evidence="6">HTH luxR-type domain-containing protein</fullName>
    </recommendedName>
</protein>
<dbReference type="InterPro" id="IPR016032">
    <property type="entry name" value="Sig_transdc_resp-reg_C-effctor"/>
</dbReference>
<feature type="transmembrane region" description="Helical" evidence="5">
    <location>
        <begin position="100"/>
        <end position="118"/>
    </location>
</feature>
<dbReference type="Pfam" id="PF00196">
    <property type="entry name" value="GerE"/>
    <property type="match status" value="1"/>
</dbReference>
<organism evidence="7 8">
    <name type="scientific">Adlercreutzia equolifaciens subsp. celatus DSM 18785</name>
    <dbReference type="NCBI Taxonomy" id="1121021"/>
    <lineage>
        <taxon>Bacteria</taxon>
        <taxon>Bacillati</taxon>
        <taxon>Actinomycetota</taxon>
        <taxon>Coriobacteriia</taxon>
        <taxon>Eggerthellales</taxon>
        <taxon>Eggerthellaceae</taxon>
        <taxon>Adlercreutzia</taxon>
    </lineage>
</organism>
<feature type="domain" description="HTH luxR-type" evidence="6">
    <location>
        <begin position="445"/>
        <end position="509"/>
    </location>
</feature>
<dbReference type="PANTHER" id="PTHR44688:SF16">
    <property type="entry name" value="DNA-BINDING TRANSCRIPTIONAL ACTIVATOR DEVR_DOSR"/>
    <property type="match status" value="1"/>
</dbReference>
<keyword evidence="2" id="KW-0238">DNA-binding</keyword>
<evidence type="ECO:0000313" key="7">
    <source>
        <dbReference type="EMBL" id="RNL39606.1"/>
    </source>
</evidence>
<dbReference type="PRINTS" id="PR00038">
    <property type="entry name" value="HTHLUXR"/>
</dbReference>
<dbReference type="AlphaFoldDB" id="A0A3N0AZ42"/>
<feature type="transmembrane region" description="Helical" evidence="5">
    <location>
        <begin position="124"/>
        <end position="147"/>
    </location>
</feature>
<dbReference type="GO" id="GO:0006355">
    <property type="term" value="P:regulation of DNA-templated transcription"/>
    <property type="evidence" value="ECO:0007669"/>
    <property type="project" value="InterPro"/>
</dbReference>
<evidence type="ECO:0000256" key="3">
    <source>
        <dbReference type="ARBA" id="ARBA00023163"/>
    </source>
</evidence>
<feature type="transmembrane region" description="Helical" evidence="5">
    <location>
        <begin position="159"/>
        <end position="180"/>
    </location>
</feature>
<sequence length="509" mass="55553">MSTPPPERPRLQPSMTPSPSTKSPETKRIAERTTWIACLVAASSVLASSMFLHEAGNYFLLGGPLTGGRTASCLLHSLGLICGFALGIVAYKRRVFDKAWLLPLLMALQGICAAAFYADLIWKFFPQLMLLCQYLTALTAALGLLGLMRIAWGTTAKHFAVAVLVCIAAPAALTYLPFAFALRTDSVNPPFFLHLGVAFLAFASTTTAAKLAYGSPPPRAQASTEDAKTNAIEIGNSQLLLFTCIASYGLASGIFHAIPLGLPLPPLTRSLPLFLGLCCALGLIWVTFRKNWTPSPSSFWSILTRTVFPLAIMSSILVPLTFTLGPELPVFFASAASAFFEALLAIGCYSVWTRTKIAGWKVFGNAMILYFTGSMLGTMIGAIGYDSIMANETNLTFITVFVFMLLFFVTFMTKSERYAKTIWELLPRETPREFRENRAADRCAQLASEYNLTDRELEILQMLACGKRAGEISDILVVSVNTTRTHIKSIYAKLGVHSVRELLALTNID</sequence>
<keyword evidence="1" id="KW-0805">Transcription regulation</keyword>
<reference evidence="7 8" key="1">
    <citation type="journal article" date="2019" name="Microbiol. Resour. Announc.">
        <title>Draft Genome Sequences of Type Strains of Gordonibacter faecihominis, Paraeggerthella hongkongensis, Parvibacter caecicola,Slackia equolifaciens, Slackia faecicanis, and Slackia isoflavoniconvertens.</title>
        <authorList>
            <person name="Danylec N."/>
            <person name="Stoll D.A."/>
            <person name="Dotsch A."/>
            <person name="Huch M."/>
        </authorList>
    </citation>
    <scope>NUCLEOTIDE SEQUENCE [LARGE SCALE GENOMIC DNA]</scope>
    <source>
        <strain evidence="7 8">DSM 18785</strain>
    </source>
</reference>
<feature type="compositionally biased region" description="Low complexity" evidence="4">
    <location>
        <begin position="13"/>
        <end position="23"/>
    </location>
</feature>
<dbReference type="Gene3D" id="1.10.10.10">
    <property type="entry name" value="Winged helix-like DNA-binding domain superfamily/Winged helix DNA-binding domain"/>
    <property type="match status" value="1"/>
</dbReference>
<dbReference type="InterPro" id="IPR000792">
    <property type="entry name" value="Tscrpt_reg_LuxR_C"/>
</dbReference>
<evidence type="ECO:0000259" key="6">
    <source>
        <dbReference type="PROSITE" id="PS50043"/>
    </source>
</evidence>
<evidence type="ECO:0000256" key="1">
    <source>
        <dbReference type="ARBA" id="ARBA00023015"/>
    </source>
</evidence>
<evidence type="ECO:0000256" key="4">
    <source>
        <dbReference type="SAM" id="MobiDB-lite"/>
    </source>
</evidence>
<dbReference type="Proteomes" id="UP000278327">
    <property type="component" value="Unassembled WGS sequence"/>
</dbReference>
<keyword evidence="5" id="KW-0812">Transmembrane</keyword>
<name>A0A3N0AZ42_9ACTN</name>
<proteinExistence type="predicted"/>
<keyword evidence="5" id="KW-1133">Transmembrane helix</keyword>
<gene>
    <name evidence="7" type="ORF">DMP10_01345</name>
</gene>
<dbReference type="SMART" id="SM00421">
    <property type="entry name" value="HTH_LUXR"/>
    <property type="match status" value="1"/>
</dbReference>
<dbReference type="CDD" id="cd06170">
    <property type="entry name" value="LuxR_C_like"/>
    <property type="match status" value="1"/>
</dbReference>
<feature type="region of interest" description="Disordered" evidence="4">
    <location>
        <begin position="1"/>
        <end position="26"/>
    </location>
</feature>
<comment type="caution">
    <text evidence="7">The sequence shown here is derived from an EMBL/GenBank/DDBJ whole genome shotgun (WGS) entry which is preliminary data.</text>
</comment>
<dbReference type="PANTHER" id="PTHR44688">
    <property type="entry name" value="DNA-BINDING TRANSCRIPTIONAL ACTIVATOR DEVR_DOSR"/>
    <property type="match status" value="1"/>
</dbReference>
<feature type="transmembrane region" description="Helical" evidence="5">
    <location>
        <begin position="328"/>
        <end position="350"/>
    </location>
</feature>
<dbReference type="InterPro" id="IPR036388">
    <property type="entry name" value="WH-like_DNA-bd_sf"/>
</dbReference>
<evidence type="ECO:0000313" key="8">
    <source>
        <dbReference type="Proteomes" id="UP000278327"/>
    </source>
</evidence>
<feature type="transmembrane region" description="Helical" evidence="5">
    <location>
        <begin position="73"/>
        <end position="91"/>
    </location>
</feature>
<feature type="transmembrane region" description="Helical" evidence="5">
    <location>
        <begin position="362"/>
        <end position="383"/>
    </location>
</feature>
<feature type="transmembrane region" description="Helical" evidence="5">
    <location>
        <begin position="34"/>
        <end position="53"/>
    </location>
</feature>
<feature type="transmembrane region" description="Helical" evidence="5">
    <location>
        <begin position="270"/>
        <end position="288"/>
    </location>
</feature>
<dbReference type="GO" id="GO:0003677">
    <property type="term" value="F:DNA binding"/>
    <property type="evidence" value="ECO:0007669"/>
    <property type="project" value="UniProtKB-KW"/>
</dbReference>
<dbReference type="PROSITE" id="PS50043">
    <property type="entry name" value="HTH_LUXR_2"/>
    <property type="match status" value="1"/>
</dbReference>
<evidence type="ECO:0000256" key="5">
    <source>
        <dbReference type="SAM" id="Phobius"/>
    </source>
</evidence>